<reference evidence="4 5" key="1">
    <citation type="submission" date="2020-08" db="EMBL/GenBank/DDBJ databases">
        <title>Genomic Encyclopedia of Type Strains, Phase IV (KMG-IV): sequencing the most valuable type-strain genomes for metagenomic binning, comparative biology and taxonomic classification.</title>
        <authorList>
            <person name="Goeker M."/>
        </authorList>
    </citation>
    <scope>NUCLEOTIDE SEQUENCE [LARGE SCALE GENOMIC DNA]</scope>
    <source>
        <strain evidence="4 5">DSM 25895</strain>
    </source>
</reference>
<feature type="transmembrane region" description="Helical" evidence="1">
    <location>
        <begin position="371"/>
        <end position="390"/>
    </location>
</feature>
<dbReference type="InterPro" id="IPR046278">
    <property type="entry name" value="DUF6311"/>
</dbReference>
<evidence type="ECO:0000259" key="2">
    <source>
        <dbReference type="Pfam" id="PF19830"/>
    </source>
</evidence>
<evidence type="ECO:0000313" key="5">
    <source>
        <dbReference type="Proteomes" id="UP000562254"/>
    </source>
</evidence>
<accession>A0A840Y1F7</accession>
<dbReference type="Pfam" id="PF19830">
    <property type="entry name" value="DUF6311"/>
    <property type="match status" value="1"/>
</dbReference>
<feature type="transmembrane region" description="Helical" evidence="1">
    <location>
        <begin position="160"/>
        <end position="179"/>
    </location>
</feature>
<keyword evidence="1" id="KW-1133">Transmembrane helix</keyword>
<evidence type="ECO:0008006" key="6">
    <source>
        <dbReference type="Google" id="ProtNLM"/>
    </source>
</evidence>
<feature type="transmembrane region" description="Helical" evidence="1">
    <location>
        <begin position="12"/>
        <end position="33"/>
    </location>
</feature>
<feature type="transmembrane region" description="Helical" evidence="1">
    <location>
        <begin position="327"/>
        <end position="351"/>
    </location>
</feature>
<dbReference type="AlphaFoldDB" id="A0A840Y1F7"/>
<keyword evidence="1" id="KW-0812">Transmembrane</keyword>
<feature type="transmembrane region" description="Helical" evidence="1">
    <location>
        <begin position="296"/>
        <end position="315"/>
    </location>
</feature>
<proteinExistence type="predicted"/>
<gene>
    <name evidence="4" type="ORF">FHS88_002350</name>
</gene>
<dbReference type="Proteomes" id="UP000562254">
    <property type="component" value="Unassembled WGS sequence"/>
</dbReference>
<keyword evidence="5" id="KW-1185">Reference proteome</keyword>
<feature type="transmembrane region" description="Helical" evidence="1">
    <location>
        <begin position="186"/>
        <end position="215"/>
    </location>
</feature>
<feature type="transmembrane region" description="Helical" evidence="1">
    <location>
        <begin position="227"/>
        <end position="251"/>
    </location>
</feature>
<name>A0A840Y1F7_9PROT</name>
<keyword evidence="1" id="KW-0472">Membrane</keyword>
<feature type="transmembrane region" description="Helical" evidence="1">
    <location>
        <begin position="110"/>
        <end position="129"/>
    </location>
</feature>
<sequence length="543" mass="56577">MEDRTLSPRPQTALSYAFAAALGVALVAFLFPADFLFPRAGMGWAPQGDAAQHAIAQRYFIGDAWRWPPLLARNILPPEGLNIAFADGIPALALPLKALRGLLPEGFHGIGLWYAIAWVMQPLAAVWCLRGAGERRLLPAVAVALAASAMPAFINRYGHAALTGHFTLLVALGLYLRLVGAQRLRLWAGAALCAVGTLLVHPYLAAMVLALLAAVPATLLLRGERGWGAAAAGLAATAAAVGATMAAFGYLGAAGDGGFGDFALNLLSPVWPWRSWFLGGLVGAEVDASGHGGWEGYNWLGLGLLAGLLVLALRVPRQVAGTVRRHAGLALVLAALTLLALSFRVGLGGAVVLDLGPAPGFLEQFRSSGRFFWPVGLALLIGCIALLARLPRIGPALALAVGLLQFADAAPNRAALRDWAAARPPWTVEAPALRALLAGAERLTLLPSWPCVPKADPLGDHARQLQVLALAAERPVPANTMYVARWRGARSACGDAAVIAAPLAPGELRVILPGARDQASAVMPGFAEACAPVGEILACRLGR</sequence>
<dbReference type="EMBL" id="JACIJE010000006">
    <property type="protein sequence ID" value="MBB5690217.1"/>
    <property type="molecule type" value="Genomic_DNA"/>
</dbReference>
<organism evidence="4 5">
    <name type="scientific">Neoroseomonas alkaliterrae</name>
    <dbReference type="NCBI Taxonomy" id="1452450"/>
    <lineage>
        <taxon>Bacteria</taxon>
        <taxon>Pseudomonadati</taxon>
        <taxon>Pseudomonadota</taxon>
        <taxon>Alphaproteobacteria</taxon>
        <taxon>Acetobacterales</taxon>
        <taxon>Acetobacteraceae</taxon>
        <taxon>Neoroseomonas</taxon>
    </lineage>
</organism>
<protein>
    <recommendedName>
        <fullName evidence="6">Glycosyltransferase RgtA/B/C/D-like domain-containing protein</fullName>
    </recommendedName>
</protein>
<dbReference type="RefSeq" id="WP_184484782.1">
    <property type="nucleotide sequence ID" value="NZ_JAAEDJ010000004.1"/>
</dbReference>
<evidence type="ECO:0000313" key="4">
    <source>
        <dbReference type="EMBL" id="MBB5690217.1"/>
    </source>
</evidence>
<dbReference type="Pfam" id="PF25853">
    <property type="entry name" value="DUF6311_C"/>
    <property type="match status" value="1"/>
</dbReference>
<evidence type="ECO:0000256" key="1">
    <source>
        <dbReference type="SAM" id="Phobius"/>
    </source>
</evidence>
<feature type="domain" description="DUF6311" evidence="3">
    <location>
        <begin position="433"/>
        <end position="540"/>
    </location>
</feature>
<comment type="caution">
    <text evidence="4">The sequence shown here is derived from an EMBL/GenBank/DDBJ whole genome shotgun (WGS) entry which is preliminary data.</text>
</comment>
<feature type="domain" description="DUF6311" evidence="2">
    <location>
        <begin position="20"/>
        <end position="409"/>
    </location>
</feature>
<dbReference type="InterPro" id="IPR058671">
    <property type="entry name" value="DUF6311_C"/>
</dbReference>
<evidence type="ECO:0000259" key="3">
    <source>
        <dbReference type="Pfam" id="PF25853"/>
    </source>
</evidence>